<organism evidence="2 3">
    <name type="scientific">Fusibacter ferrireducens</name>
    <dbReference type="NCBI Taxonomy" id="2785058"/>
    <lineage>
        <taxon>Bacteria</taxon>
        <taxon>Bacillati</taxon>
        <taxon>Bacillota</taxon>
        <taxon>Clostridia</taxon>
        <taxon>Eubacteriales</taxon>
        <taxon>Eubacteriales Family XII. Incertae Sedis</taxon>
        <taxon>Fusibacter</taxon>
    </lineage>
</organism>
<comment type="caution">
    <text evidence="2">The sequence shown here is derived from an EMBL/GenBank/DDBJ whole genome shotgun (WGS) entry which is preliminary data.</text>
</comment>
<accession>A0ABR9ZN98</accession>
<evidence type="ECO:0000313" key="3">
    <source>
        <dbReference type="Proteomes" id="UP000614200"/>
    </source>
</evidence>
<proteinExistence type="predicted"/>
<protein>
    <submittedName>
        <fullName evidence="2">Uncharacterized protein</fullName>
    </submittedName>
</protein>
<dbReference type="EMBL" id="JADKNH010000001">
    <property type="protein sequence ID" value="MBF4691940.1"/>
    <property type="molecule type" value="Genomic_DNA"/>
</dbReference>
<keyword evidence="3" id="KW-1185">Reference proteome</keyword>
<reference evidence="2 3" key="1">
    <citation type="submission" date="2020-11" db="EMBL/GenBank/DDBJ databases">
        <title>Fusibacter basophilias sp. nov.</title>
        <authorList>
            <person name="Qiu D."/>
        </authorList>
    </citation>
    <scope>NUCLEOTIDE SEQUENCE [LARGE SCALE GENOMIC DNA]</scope>
    <source>
        <strain evidence="2 3">Q10-2</strain>
    </source>
</reference>
<keyword evidence="1" id="KW-1133">Transmembrane helix</keyword>
<sequence>MVIFNVILFLLVVFAPIYAFVMIIERFNRIELHMNNLETKLDQLLDVRHIDNSL</sequence>
<evidence type="ECO:0000256" key="1">
    <source>
        <dbReference type="SAM" id="Phobius"/>
    </source>
</evidence>
<dbReference type="RefSeq" id="WP_194700169.1">
    <property type="nucleotide sequence ID" value="NZ_JADKNH010000001.1"/>
</dbReference>
<keyword evidence="1" id="KW-0472">Membrane</keyword>
<gene>
    <name evidence="2" type="ORF">ISU02_02365</name>
</gene>
<name>A0ABR9ZN98_9FIRM</name>
<dbReference type="Proteomes" id="UP000614200">
    <property type="component" value="Unassembled WGS sequence"/>
</dbReference>
<evidence type="ECO:0000313" key="2">
    <source>
        <dbReference type="EMBL" id="MBF4691940.1"/>
    </source>
</evidence>
<keyword evidence="1" id="KW-0812">Transmembrane</keyword>
<feature type="transmembrane region" description="Helical" evidence="1">
    <location>
        <begin position="6"/>
        <end position="24"/>
    </location>
</feature>